<dbReference type="Proteomes" id="UP000177026">
    <property type="component" value="Unassembled WGS sequence"/>
</dbReference>
<comment type="caution">
    <text evidence="2">The sequence shown here is derived from an EMBL/GenBank/DDBJ whole genome shotgun (WGS) entry which is preliminary data.</text>
</comment>
<feature type="transmembrane region" description="Helical" evidence="1">
    <location>
        <begin position="46"/>
        <end position="64"/>
    </location>
</feature>
<evidence type="ECO:0008006" key="4">
    <source>
        <dbReference type="Google" id="ProtNLM"/>
    </source>
</evidence>
<keyword evidence="1" id="KW-0472">Membrane</keyword>
<feature type="transmembrane region" description="Helical" evidence="1">
    <location>
        <begin position="73"/>
        <end position="91"/>
    </location>
</feature>
<accession>A0A1F7GFD4</accession>
<gene>
    <name evidence="2" type="ORF">A2866_04145</name>
</gene>
<reference evidence="2 3" key="1">
    <citation type="journal article" date="2016" name="Nat. Commun.">
        <title>Thousands of microbial genomes shed light on interconnected biogeochemical processes in an aquifer system.</title>
        <authorList>
            <person name="Anantharaman K."/>
            <person name="Brown C.T."/>
            <person name="Hug L.A."/>
            <person name="Sharon I."/>
            <person name="Castelle C.J."/>
            <person name="Probst A.J."/>
            <person name="Thomas B.C."/>
            <person name="Singh A."/>
            <person name="Wilkins M.J."/>
            <person name="Karaoz U."/>
            <person name="Brodie E.L."/>
            <person name="Williams K.H."/>
            <person name="Hubbard S.S."/>
            <person name="Banfield J.F."/>
        </authorList>
    </citation>
    <scope>NUCLEOTIDE SEQUENCE [LARGE SCALE GENOMIC DNA]</scope>
</reference>
<keyword evidence="1" id="KW-1133">Transmembrane helix</keyword>
<keyword evidence="1" id="KW-0812">Transmembrane</keyword>
<proteinExistence type="predicted"/>
<evidence type="ECO:0000256" key="1">
    <source>
        <dbReference type="SAM" id="Phobius"/>
    </source>
</evidence>
<name>A0A1F7GFD4_9BACT</name>
<dbReference type="InterPro" id="IPR032820">
    <property type="entry name" value="ATPase_put"/>
</dbReference>
<evidence type="ECO:0000313" key="3">
    <source>
        <dbReference type="Proteomes" id="UP000177026"/>
    </source>
</evidence>
<evidence type="ECO:0000313" key="2">
    <source>
        <dbReference type="EMBL" id="OGK17607.1"/>
    </source>
</evidence>
<sequence>MNVNDTIKKEEYLGIDSDGTVKKIAQNSLQKPSSKEKPLNLSYLNVGYYLVIPLLLGVFLGFALDSWLKTKPLFVSLGIMVGTIACFYNLLKLLKNE</sequence>
<organism evidence="2 3">
    <name type="scientific">Candidatus Roizmanbacteria bacterium RIFCSPHIGHO2_01_FULL_39_8</name>
    <dbReference type="NCBI Taxonomy" id="1802033"/>
    <lineage>
        <taxon>Bacteria</taxon>
        <taxon>Candidatus Roizmaniibacteriota</taxon>
    </lineage>
</organism>
<dbReference type="AlphaFoldDB" id="A0A1F7GFD4"/>
<dbReference type="Pfam" id="PF09527">
    <property type="entry name" value="ATPase_gene1"/>
    <property type="match status" value="1"/>
</dbReference>
<dbReference type="EMBL" id="MFZI01000083">
    <property type="protein sequence ID" value="OGK17607.1"/>
    <property type="molecule type" value="Genomic_DNA"/>
</dbReference>
<protein>
    <recommendedName>
        <fullName evidence="4">ATP synthase subunit</fullName>
    </recommendedName>
</protein>